<keyword evidence="1" id="KW-0812">Transmembrane</keyword>
<dbReference type="EMBL" id="CDOG01000067">
    <property type="protein sequence ID" value="CEN41625.1"/>
    <property type="molecule type" value="Genomic_DNA"/>
</dbReference>
<sequence length="50" mass="6041">MKPFEVKKSLISFFEVFIFPSLYYIVRIHEEKTYDVNNANVLDLLRKDTE</sequence>
<evidence type="ECO:0000313" key="2">
    <source>
        <dbReference type="EMBL" id="CEN41625.1"/>
    </source>
</evidence>
<gene>
    <name evidence="2" type="ORF">CCYN74_70071</name>
</gene>
<reference evidence="2 3" key="1">
    <citation type="submission" date="2015-01" db="EMBL/GenBank/DDBJ databases">
        <authorList>
            <person name="MANFREDI Pablo"/>
        </authorList>
    </citation>
    <scope>NUCLEOTIDE SEQUENCE [LARGE SCALE GENOMIC DNA]</scope>
    <source>
        <strain evidence="2 3">Ccy74</strain>
    </source>
</reference>
<name>A0A0B7H9E5_9FLAO</name>
<evidence type="ECO:0000313" key="3">
    <source>
        <dbReference type="Proteomes" id="UP000038083"/>
    </source>
</evidence>
<keyword evidence="1" id="KW-0472">Membrane</keyword>
<dbReference type="AlphaFoldDB" id="A0A0B7H9E5"/>
<organism evidence="2 3">
    <name type="scientific">Capnocytophaga cynodegmi</name>
    <dbReference type="NCBI Taxonomy" id="28189"/>
    <lineage>
        <taxon>Bacteria</taxon>
        <taxon>Pseudomonadati</taxon>
        <taxon>Bacteroidota</taxon>
        <taxon>Flavobacteriia</taxon>
        <taxon>Flavobacteriales</taxon>
        <taxon>Flavobacteriaceae</taxon>
        <taxon>Capnocytophaga</taxon>
    </lineage>
</organism>
<accession>A0A0B7H9E5</accession>
<evidence type="ECO:0000256" key="1">
    <source>
        <dbReference type="SAM" id="Phobius"/>
    </source>
</evidence>
<protein>
    <submittedName>
        <fullName evidence="2">Uncharacterized protein</fullName>
    </submittedName>
</protein>
<proteinExistence type="predicted"/>
<dbReference type="Proteomes" id="UP000038083">
    <property type="component" value="Unassembled WGS sequence"/>
</dbReference>
<feature type="transmembrane region" description="Helical" evidence="1">
    <location>
        <begin position="6"/>
        <end position="26"/>
    </location>
</feature>
<keyword evidence="1" id="KW-1133">Transmembrane helix</keyword>